<feature type="compositionally biased region" description="Low complexity" evidence="1">
    <location>
        <begin position="37"/>
        <end position="52"/>
    </location>
</feature>
<accession>A0A5N6L260</accession>
<reference evidence="2 3" key="1">
    <citation type="submission" date="2019-06" db="EMBL/GenBank/DDBJ databases">
        <title>A chromosomal-level reference genome of Carpinus fangiana (Coryloideae, Betulaceae).</title>
        <authorList>
            <person name="Yang X."/>
            <person name="Wang Z."/>
            <person name="Zhang L."/>
            <person name="Hao G."/>
            <person name="Liu J."/>
            <person name="Yang Y."/>
        </authorList>
    </citation>
    <scope>NUCLEOTIDE SEQUENCE [LARGE SCALE GENOMIC DNA]</scope>
    <source>
        <strain evidence="2">Cfa_2016G</strain>
        <tissue evidence="2">Leaf</tissue>
    </source>
</reference>
<evidence type="ECO:0000313" key="3">
    <source>
        <dbReference type="Proteomes" id="UP000327013"/>
    </source>
</evidence>
<feature type="region of interest" description="Disordered" evidence="1">
    <location>
        <begin position="37"/>
        <end position="86"/>
    </location>
</feature>
<feature type="compositionally biased region" description="Basic and acidic residues" evidence="1">
    <location>
        <begin position="67"/>
        <end position="79"/>
    </location>
</feature>
<dbReference type="Proteomes" id="UP000327013">
    <property type="component" value="Unassembled WGS sequence"/>
</dbReference>
<sequence length="86" mass="9526">MPLDNGLMRCYDNIFIICRIIFQLIFLRRVFQFSVSSAIESKSTSTSASTLSRRGYTVPDSSTIQMPKDDSAAQHDHHTGSAAVKG</sequence>
<protein>
    <submittedName>
        <fullName evidence="2">Uncharacterized protein</fullName>
    </submittedName>
</protein>
<dbReference type="EMBL" id="VIBQ01000065">
    <property type="protein sequence ID" value="KAB8571234.1"/>
    <property type="molecule type" value="Genomic_DNA"/>
</dbReference>
<comment type="caution">
    <text evidence="2">The sequence shown here is derived from an EMBL/GenBank/DDBJ whole genome shotgun (WGS) entry which is preliminary data.</text>
</comment>
<dbReference type="AlphaFoldDB" id="A0A5N6L260"/>
<name>A0A5N6L260_9ROSI</name>
<keyword evidence="3" id="KW-1185">Reference proteome</keyword>
<organism evidence="2 3">
    <name type="scientific">Carpinus fangiana</name>
    <dbReference type="NCBI Taxonomy" id="176857"/>
    <lineage>
        <taxon>Eukaryota</taxon>
        <taxon>Viridiplantae</taxon>
        <taxon>Streptophyta</taxon>
        <taxon>Embryophyta</taxon>
        <taxon>Tracheophyta</taxon>
        <taxon>Spermatophyta</taxon>
        <taxon>Magnoliopsida</taxon>
        <taxon>eudicotyledons</taxon>
        <taxon>Gunneridae</taxon>
        <taxon>Pentapetalae</taxon>
        <taxon>rosids</taxon>
        <taxon>fabids</taxon>
        <taxon>Fagales</taxon>
        <taxon>Betulaceae</taxon>
        <taxon>Carpinus</taxon>
    </lineage>
</organism>
<evidence type="ECO:0000256" key="1">
    <source>
        <dbReference type="SAM" id="MobiDB-lite"/>
    </source>
</evidence>
<evidence type="ECO:0000313" key="2">
    <source>
        <dbReference type="EMBL" id="KAB8571234.1"/>
    </source>
</evidence>
<proteinExistence type="predicted"/>
<gene>
    <name evidence="2" type="ORF">FH972_025692</name>
</gene>